<evidence type="ECO:0000313" key="3">
    <source>
        <dbReference type="Proteomes" id="UP000886860"/>
    </source>
</evidence>
<keyword evidence="1" id="KW-1133">Transmembrane helix</keyword>
<comment type="caution">
    <text evidence="2">The sequence shown here is derived from an EMBL/GenBank/DDBJ whole genome shotgun (WGS) entry which is preliminary data.</text>
</comment>
<proteinExistence type="predicted"/>
<organism evidence="2 3">
    <name type="scientific">Candidatus Caccovicinus merdipullorum</name>
    <dbReference type="NCBI Taxonomy" id="2840724"/>
    <lineage>
        <taxon>Bacteria</taxon>
        <taxon>Bacillati</taxon>
        <taxon>Bacillota</taxon>
        <taxon>Clostridia</taxon>
        <taxon>Eubacteriales</taxon>
        <taxon>Candidatus Caccovicinus</taxon>
    </lineage>
</organism>
<evidence type="ECO:0000256" key="1">
    <source>
        <dbReference type="SAM" id="Phobius"/>
    </source>
</evidence>
<feature type="transmembrane region" description="Helical" evidence="1">
    <location>
        <begin position="56"/>
        <end position="79"/>
    </location>
</feature>
<evidence type="ECO:0000313" key="2">
    <source>
        <dbReference type="EMBL" id="HIT41078.1"/>
    </source>
</evidence>
<keyword evidence="1" id="KW-0812">Transmembrane</keyword>
<accession>A0A9D1GHP2</accession>
<sequence length="83" mass="9140">MMESLFKLSKTAFSWIPGNPVRKALYMNIFLWLLIGGGIGALAGNFFQMTEDARNLVICNLGGGFALGPGLIGGLYWWMNHDD</sequence>
<dbReference type="AlphaFoldDB" id="A0A9D1GHP2"/>
<dbReference type="EMBL" id="DVKS01000051">
    <property type="protein sequence ID" value="HIT41078.1"/>
    <property type="molecule type" value="Genomic_DNA"/>
</dbReference>
<reference evidence="2" key="1">
    <citation type="submission" date="2020-10" db="EMBL/GenBank/DDBJ databases">
        <authorList>
            <person name="Gilroy R."/>
        </authorList>
    </citation>
    <scope>NUCLEOTIDE SEQUENCE</scope>
    <source>
        <strain evidence="2">CHK123-3438</strain>
    </source>
</reference>
<keyword evidence="1" id="KW-0472">Membrane</keyword>
<dbReference type="Proteomes" id="UP000886860">
    <property type="component" value="Unassembled WGS sequence"/>
</dbReference>
<protein>
    <submittedName>
        <fullName evidence="2">Uncharacterized protein</fullName>
    </submittedName>
</protein>
<gene>
    <name evidence="2" type="ORF">IAB60_03085</name>
</gene>
<feature type="transmembrane region" description="Helical" evidence="1">
    <location>
        <begin position="24"/>
        <end position="44"/>
    </location>
</feature>
<reference evidence="2" key="2">
    <citation type="journal article" date="2021" name="PeerJ">
        <title>Extensive microbial diversity within the chicken gut microbiome revealed by metagenomics and culture.</title>
        <authorList>
            <person name="Gilroy R."/>
            <person name="Ravi A."/>
            <person name="Getino M."/>
            <person name="Pursley I."/>
            <person name="Horton D.L."/>
            <person name="Alikhan N.F."/>
            <person name="Baker D."/>
            <person name="Gharbi K."/>
            <person name="Hall N."/>
            <person name="Watson M."/>
            <person name="Adriaenssens E.M."/>
            <person name="Foster-Nyarko E."/>
            <person name="Jarju S."/>
            <person name="Secka A."/>
            <person name="Antonio M."/>
            <person name="Oren A."/>
            <person name="Chaudhuri R.R."/>
            <person name="La Ragione R."/>
            <person name="Hildebrand F."/>
            <person name="Pallen M.J."/>
        </authorList>
    </citation>
    <scope>NUCLEOTIDE SEQUENCE</scope>
    <source>
        <strain evidence="2">CHK123-3438</strain>
    </source>
</reference>
<name>A0A9D1GHP2_9FIRM</name>